<gene>
    <name evidence="2" type="ORF">ESCNG_30125</name>
</gene>
<proteinExistence type="predicted"/>
<name>A0AB74EQY0_NEIGO</name>
<comment type="caution">
    <text evidence="2">The sequence shown here is derived from an EMBL/GenBank/DDBJ whole genome shotgun (WGS) entry which is preliminary data.</text>
</comment>
<evidence type="ECO:0000256" key="1">
    <source>
        <dbReference type="SAM" id="MobiDB-lite"/>
    </source>
</evidence>
<evidence type="ECO:0008006" key="4">
    <source>
        <dbReference type="Google" id="ProtNLM"/>
    </source>
</evidence>
<protein>
    <recommendedName>
        <fullName evidence="4">Phage associated protein</fullName>
    </recommendedName>
</protein>
<reference evidence="2 3" key="1">
    <citation type="submission" date="2016-09" db="EMBL/GenBank/DDBJ databases">
        <authorList>
            <person name="Kumanski S."/>
            <person name="Beatrice B."/>
        </authorList>
    </citation>
    <scope>NUCLEOTIDE SEQUENCE [LARGE SCALE GENOMIC DNA]</scope>
    <source>
        <strain evidence="2">Mankind</strain>
    </source>
</reference>
<dbReference type="AlphaFoldDB" id="A0AB74EQY0"/>
<organism evidence="2 3">
    <name type="scientific">Neisseria gonorrhoeae</name>
    <dbReference type="NCBI Taxonomy" id="485"/>
    <lineage>
        <taxon>Bacteria</taxon>
        <taxon>Pseudomonadati</taxon>
        <taxon>Pseudomonadota</taxon>
        <taxon>Betaproteobacteria</taxon>
        <taxon>Neisseriales</taxon>
        <taxon>Neisseriaceae</taxon>
        <taxon>Neisseria</taxon>
    </lineage>
</organism>
<evidence type="ECO:0000313" key="3">
    <source>
        <dbReference type="Proteomes" id="UP000182484"/>
    </source>
</evidence>
<sequence>MGFVRAGNGDFVQRLGGLRRGVCRKGGKRLGDGGGSQYGFEGNGHKKPLQG</sequence>
<dbReference type="EMBL" id="FMTB01000023">
    <property type="protein sequence ID" value="SCW13477.1"/>
    <property type="molecule type" value="Genomic_DNA"/>
</dbReference>
<accession>A0AB74EQY0</accession>
<dbReference type="Proteomes" id="UP000182484">
    <property type="component" value="Unassembled WGS sequence"/>
</dbReference>
<evidence type="ECO:0000313" key="2">
    <source>
        <dbReference type="EMBL" id="SCW13477.1"/>
    </source>
</evidence>
<feature type="region of interest" description="Disordered" evidence="1">
    <location>
        <begin position="25"/>
        <end position="51"/>
    </location>
</feature>